<evidence type="ECO:0000256" key="10">
    <source>
        <dbReference type="ARBA" id="ARBA00049547"/>
    </source>
</evidence>
<feature type="domain" description="FAD dependent oxidoreductase" evidence="11">
    <location>
        <begin position="10"/>
        <end position="371"/>
    </location>
</feature>
<comment type="caution">
    <text evidence="12">The sequence shown here is derived from an EMBL/GenBank/DDBJ whole genome shotgun (WGS) entry which is preliminary data.</text>
</comment>
<evidence type="ECO:0000259" key="11">
    <source>
        <dbReference type="Pfam" id="PF01266"/>
    </source>
</evidence>
<comment type="pathway">
    <text evidence="2">Cofactor biosynthesis; thiamine diphosphate biosynthesis.</text>
</comment>
<protein>
    <recommendedName>
        <fullName evidence="9">D-amino-acid oxidase</fullName>
        <ecNumber evidence="8">1.4.3.3</ecNumber>
    </recommendedName>
</protein>
<evidence type="ECO:0000256" key="7">
    <source>
        <dbReference type="ARBA" id="ARBA00023002"/>
    </source>
</evidence>
<keyword evidence="13" id="KW-1185">Reference proteome</keyword>
<dbReference type="UniPathway" id="UPA00060"/>
<dbReference type="SUPFAM" id="SSF51905">
    <property type="entry name" value="FAD/NAD(P)-binding domain"/>
    <property type="match status" value="1"/>
</dbReference>
<dbReference type="Proteomes" id="UP000006322">
    <property type="component" value="Unassembled WGS sequence"/>
</dbReference>
<dbReference type="Pfam" id="PF01266">
    <property type="entry name" value="DAO"/>
    <property type="match status" value="1"/>
</dbReference>
<comment type="cofactor">
    <cofactor evidence="1">
        <name>FAD</name>
        <dbReference type="ChEBI" id="CHEBI:57692"/>
    </cofactor>
</comment>
<evidence type="ECO:0000313" key="12">
    <source>
        <dbReference type="EMBL" id="GAC33866.1"/>
    </source>
</evidence>
<dbReference type="InterPro" id="IPR036188">
    <property type="entry name" value="FAD/NAD-bd_sf"/>
</dbReference>
<evidence type="ECO:0000256" key="8">
    <source>
        <dbReference type="ARBA" id="ARBA00039101"/>
    </source>
</evidence>
<reference evidence="13" key="1">
    <citation type="journal article" date="2014" name="Environ. Microbiol.">
        <title>Comparative genomics of the marine bacterial genus Glaciecola reveals the high degree of genomic diversity and genomic characteristic for cold adaptation.</title>
        <authorList>
            <person name="Qin Q.L."/>
            <person name="Xie B.B."/>
            <person name="Yu Y."/>
            <person name="Shu Y.L."/>
            <person name="Rong J.C."/>
            <person name="Zhang Y.J."/>
            <person name="Zhao D.L."/>
            <person name="Chen X.L."/>
            <person name="Zhang X.Y."/>
            <person name="Chen B."/>
            <person name="Zhou B.C."/>
            <person name="Zhang Y.Z."/>
        </authorList>
    </citation>
    <scope>NUCLEOTIDE SEQUENCE [LARGE SCALE GENOMIC DNA]</scope>
    <source>
        <strain evidence="13">LMG 21857</strain>
    </source>
</reference>
<dbReference type="GO" id="GO:0009228">
    <property type="term" value="P:thiamine biosynthetic process"/>
    <property type="evidence" value="ECO:0007669"/>
    <property type="project" value="UniProtKB-KW"/>
</dbReference>
<proteinExistence type="inferred from homology"/>
<evidence type="ECO:0000313" key="13">
    <source>
        <dbReference type="Proteomes" id="UP000006322"/>
    </source>
</evidence>
<dbReference type="OrthoDB" id="9790035at2"/>
<dbReference type="SUPFAM" id="SSF54373">
    <property type="entry name" value="FAD-linked reductases, C-terminal domain"/>
    <property type="match status" value="1"/>
</dbReference>
<organism evidence="12 13">
    <name type="scientific">Paraglaciecola polaris LMG 21857</name>
    <dbReference type="NCBI Taxonomy" id="1129793"/>
    <lineage>
        <taxon>Bacteria</taxon>
        <taxon>Pseudomonadati</taxon>
        <taxon>Pseudomonadota</taxon>
        <taxon>Gammaproteobacteria</taxon>
        <taxon>Alteromonadales</taxon>
        <taxon>Alteromonadaceae</taxon>
        <taxon>Paraglaciecola</taxon>
    </lineage>
</organism>
<evidence type="ECO:0000256" key="9">
    <source>
        <dbReference type="ARBA" id="ARBA00039751"/>
    </source>
</evidence>
<dbReference type="GO" id="GO:0071949">
    <property type="term" value="F:FAD binding"/>
    <property type="evidence" value="ECO:0007669"/>
    <property type="project" value="InterPro"/>
</dbReference>
<gene>
    <name evidence="12" type="primary">thiO</name>
    <name evidence="12" type="ORF">GPLA_2973</name>
</gene>
<keyword evidence="6" id="KW-0784">Thiamine biosynthesis</keyword>
<keyword evidence="7 12" id="KW-0560">Oxidoreductase</keyword>
<dbReference type="GO" id="GO:0046416">
    <property type="term" value="P:D-amino acid metabolic process"/>
    <property type="evidence" value="ECO:0007669"/>
    <property type="project" value="InterPro"/>
</dbReference>
<evidence type="ECO:0000256" key="5">
    <source>
        <dbReference type="ARBA" id="ARBA00022827"/>
    </source>
</evidence>
<dbReference type="InterPro" id="IPR012727">
    <property type="entry name" value="Gly_oxidase_ThiO"/>
</dbReference>
<dbReference type="NCBIfam" id="TIGR02352">
    <property type="entry name" value="thiamin_ThiO"/>
    <property type="match status" value="1"/>
</dbReference>
<evidence type="ECO:0000256" key="6">
    <source>
        <dbReference type="ARBA" id="ARBA00022977"/>
    </source>
</evidence>
<accession>K6ZCR8</accession>
<dbReference type="Gene3D" id="3.50.50.60">
    <property type="entry name" value="FAD/NAD(P)-binding domain"/>
    <property type="match status" value="1"/>
</dbReference>
<sequence length="391" mass="43423">MSRNQRPNMRIAIVGAGIMGRTLAWQLLNRREPVALTLFDQDPIHTGRAAAYTAAGMLSPYSELESTELAVFHMGLASLQRWPDVIASLRQSNPSALDFFNRGTMVVAHQQDQVDFQRFTTQLTSKLPHCMSDDMGLHVQSLNQSQVNKLAPELATRFAHALYLPREAWVDNHQVMAVLGEYLLKAGVDWQPNSLVNHIENASLALMPPGAAVYLSSAKQTFDYVIDCRGLGAKQDLSTLDAQSLRGVRGEVITVHAPQVKLQHAVRLMHPRYKLYIAPRSHQHFVIGASQIESEDNGPVTVRSALELLSAAYSIDAGFAEGQIINMSANCRPAYSDNLPKITCDQRVMHINGLFRHGYLLAPILAQQACERVFNPDFASPFTQLIQEVRC</sequence>
<evidence type="ECO:0000256" key="4">
    <source>
        <dbReference type="ARBA" id="ARBA00022630"/>
    </source>
</evidence>
<evidence type="ECO:0000256" key="2">
    <source>
        <dbReference type="ARBA" id="ARBA00004948"/>
    </source>
</evidence>
<dbReference type="PANTHER" id="PTHR11530:SF11">
    <property type="entry name" value="D-ASPARTATE OXIDASE"/>
    <property type="match status" value="1"/>
</dbReference>
<comment type="catalytic activity">
    <reaction evidence="10">
        <text>a D-alpha-amino acid + O2 + H2O = a 2-oxocarboxylate + H2O2 + NH4(+)</text>
        <dbReference type="Rhea" id="RHEA:21816"/>
        <dbReference type="ChEBI" id="CHEBI:15377"/>
        <dbReference type="ChEBI" id="CHEBI:15379"/>
        <dbReference type="ChEBI" id="CHEBI:16240"/>
        <dbReference type="ChEBI" id="CHEBI:28938"/>
        <dbReference type="ChEBI" id="CHEBI:35179"/>
        <dbReference type="ChEBI" id="CHEBI:59871"/>
        <dbReference type="EC" id="1.4.3.3"/>
    </reaction>
    <physiologicalReaction direction="left-to-right" evidence="10">
        <dbReference type="Rhea" id="RHEA:21817"/>
    </physiologicalReaction>
</comment>
<dbReference type="GO" id="GO:0009229">
    <property type="term" value="P:thiamine diphosphate biosynthetic process"/>
    <property type="evidence" value="ECO:0007669"/>
    <property type="project" value="UniProtKB-UniPathway"/>
</dbReference>
<dbReference type="EMBL" id="BAER01000074">
    <property type="protein sequence ID" value="GAC33866.1"/>
    <property type="molecule type" value="Genomic_DNA"/>
</dbReference>
<evidence type="ECO:0000256" key="1">
    <source>
        <dbReference type="ARBA" id="ARBA00001974"/>
    </source>
</evidence>
<keyword evidence="4" id="KW-0285">Flavoprotein</keyword>
<dbReference type="RefSeq" id="WP_007105633.1">
    <property type="nucleotide sequence ID" value="NZ_BAER01000074.1"/>
</dbReference>
<dbReference type="InterPro" id="IPR023209">
    <property type="entry name" value="DAO"/>
</dbReference>
<name>K6ZCR8_9ALTE</name>
<dbReference type="AlphaFoldDB" id="K6ZCR8"/>
<dbReference type="GO" id="GO:0003884">
    <property type="term" value="F:D-amino-acid oxidase activity"/>
    <property type="evidence" value="ECO:0007669"/>
    <property type="project" value="UniProtKB-EC"/>
</dbReference>
<dbReference type="InterPro" id="IPR006076">
    <property type="entry name" value="FAD-dep_OxRdtase"/>
</dbReference>
<dbReference type="STRING" id="1129793.GPLA_2973"/>
<comment type="similarity">
    <text evidence="3">Belongs to the DAMOX/DASOX family.</text>
</comment>
<evidence type="ECO:0000256" key="3">
    <source>
        <dbReference type="ARBA" id="ARBA00006730"/>
    </source>
</evidence>
<dbReference type="EC" id="1.4.3.3" evidence="8"/>
<keyword evidence="5" id="KW-0274">FAD</keyword>
<dbReference type="Gene3D" id="3.30.9.10">
    <property type="entry name" value="D-Amino Acid Oxidase, subunit A, domain 2"/>
    <property type="match status" value="1"/>
</dbReference>
<dbReference type="PANTHER" id="PTHR11530">
    <property type="entry name" value="D-AMINO ACID OXIDASE"/>
    <property type="match status" value="1"/>
</dbReference>